<dbReference type="PIRSF" id="PIRSF015626">
    <property type="entry name" value="FdhD"/>
    <property type="match status" value="1"/>
</dbReference>
<dbReference type="AlphaFoldDB" id="E3GWI0"/>
<dbReference type="KEGG" id="mfv:Mfer_1159"/>
<dbReference type="HOGENOM" id="CLU_056887_4_2_2"/>
<sequence>MENTNMLYREVSALRFKDNSKKRIKEVVPYDVEFLLKINEKTKKYRITPKSLKAFTIGYLFGNGIVKSLKNIHELKIDGKTIIVKVNKDSLPLSPVKSKLKISTEDVFESFKSLEKNAKIWKITGGTHIAGLISDGNKIFEEDISRHAAIDKVLGHGILKNLNFSESFVVYSGRVSDSLILKLTRLGIPIVISNAAPMYSALSLAKDYNITIVGFVRDRRFNVYTCPHRISL</sequence>
<dbReference type="STRING" id="523846.Mfer_1159"/>
<dbReference type="InterPro" id="IPR003786">
    <property type="entry name" value="FdhD"/>
</dbReference>
<evidence type="ECO:0000313" key="4">
    <source>
        <dbReference type="Proteomes" id="UP000002315"/>
    </source>
</evidence>
<accession>E3GWI0</accession>
<evidence type="ECO:0000256" key="2">
    <source>
        <dbReference type="ARBA" id="ARBA00023150"/>
    </source>
</evidence>
<dbReference type="Pfam" id="PF02634">
    <property type="entry name" value="FdhD-NarQ"/>
    <property type="match status" value="1"/>
</dbReference>
<dbReference type="Proteomes" id="UP000002315">
    <property type="component" value="Chromosome"/>
</dbReference>
<dbReference type="PANTHER" id="PTHR30592:SF1">
    <property type="entry name" value="SULFUR CARRIER PROTEIN FDHD"/>
    <property type="match status" value="1"/>
</dbReference>
<dbReference type="GO" id="GO:0006777">
    <property type="term" value="P:Mo-molybdopterin cofactor biosynthetic process"/>
    <property type="evidence" value="ECO:0007669"/>
    <property type="project" value="UniProtKB-KW"/>
</dbReference>
<protein>
    <submittedName>
        <fullName evidence="3">Formate dehydrogenase family accessory protein FdhD</fullName>
    </submittedName>
</protein>
<dbReference type="SUPFAM" id="SSF53927">
    <property type="entry name" value="Cytidine deaminase-like"/>
    <property type="match status" value="1"/>
</dbReference>
<keyword evidence="4" id="KW-1185">Reference proteome</keyword>
<name>E3GWI0_METFV</name>
<dbReference type="OrthoDB" id="57189at2157"/>
<evidence type="ECO:0000313" key="3">
    <source>
        <dbReference type="EMBL" id="ADP77945.1"/>
    </source>
</evidence>
<dbReference type="Gene3D" id="3.40.140.10">
    <property type="entry name" value="Cytidine Deaminase, domain 2"/>
    <property type="match status" value="1"/>
</dbReference>
<keyword evidence="1" id="KW-0963">Cytoplasm</keyword>
<dbReference type="PANTHER" id="PTHR30592">
    <property type="entry name" value="FORMATE DEHYDROGENASE"/>
    <property type="match status" value="1"/>
</dbReference>
<gene>
    <name evidence="3" type="ordered locus">Mfer_1159</name>
</gene>
<reference evidence="3 4" key="1">
    <citation type="journal article" date="2010" name="Stand. Genomic Sci.">
        <title>Complete genome sequence of Methanothermus fervidus type strain (V24S).</title>
        <authorList>
            <person name="Anderson I."/>
            <person name="Djao O.D."/>
            <person name="Misra M."/>
            <person name="Chertkov O."/>
            <person name="Nolan M."/>
            <person name="Lucas S."/>
            <person name="Lapidus A."/>
            <person name="Del Rio T.G."/>
            <person name="Tice H."/>
            <person name="Cheng J.F."/>
            <person name="Tapia R."/>
            <person name="Han C."/>
            <person name="Goodwin L."/>
            <person name="Pitluck S."/>
            <person name="Liolios K."/>
            <person name="Ivanova N."/>
            <person name="Mavromatis K."/>
            <person name="Mikhailova N."/>
            <person name="Pati A."/>
            <person name="Brambilla E."/>
            <person name="Chen A."/>
            <person name="Palaniappan K."/>
            <person name="Land M."/>
            <person name="Hauser L."/>
            <person name="Chang Y.J."/>
            <person name="Jeffries C.D."/>
            <person name="Sikorski J."/>
            <person name="Spring S."/>
            <person name="Rohde M."/>
            <person name="Eichinger K."/>
            <person name="Huber H."/>
            <person name="Wirth R."/>
            <person name="Goker M."/>
            <person name="Detter J.C."/>
            <person name="Woyke T."/>
            <person name="Bristow J."/>
            <person name="Eisen J.A."/>
            <person name="Markowitz V."/>
            <person name="Hugenholtz P."/>
            <person name="Klenk H.P."/>
            <person name="Kyrpides N.C."/>
        </authorList>
    </citation>
    <scope>NUCLEOTIDE SEQUENCE [LARGE SCALE GENOMIC DNA]</scope>
    <source>
        <strain evidence="4">ATCC 43054 / DSM 2088 / JCM 10308 / V24 S</strain>
    </source>
</reference>
<dbReference type="Gene3D" id="3.10.20.10">
    <property type="match status" value="1"/>
</dbReference>
<dbReference type="EMBL" id="CP002278">
    <property type="protein sequence ID" value="ADP77945.1"/>
    <property type="molecule type" value="Genomic_DNA"/>
</dbReference>
<dbReference type="GO" id="GO:0016783">
    <property type="term" value="F:sulfurtransferase activity"/>
    <property type="evidence" value="ECO:0007669"/>
    <property type="project" value="InterPro"/>
</dbReference>
<dbReference type="InterPro" id="IPR016193">
    <property type="entry name" value="Cytidine_deaminase-like"/>
</dbReference>
<dbReference type="NCBIfam" id="TIGR00129">
    <property type="entry name" value="fdhD_narQ"/>
    <property type="match status" value="1"/>
</dbReference>
<proteinExistence type="predicted"/>
<keyword evidence="2" id="KW-0501">Molybdenum cofactor biosynthesis</keyword>
<evidence type="ECO:0000256" key="1">
    <source>
        <dbReference type="ARBA" id="ARBA00022490"/>
    </source>
</evidence>
<organism evidence="3 4">
    <name type="scientific">Methanothermus fervidus (strain ATCC 43054 / DSM 2088 / JCM 10308 / V24 S)</name>
    <dbReference type="NCBI Taxonomy" id="523846"/>
    <lineage>
        <taxon>Archaea</taxon>
        <taxon>Methanobacteriati</taxon>
        <taxon>Methanobacteriota</taxon>
        <taxon>Methanomada group</taxon>
        <taxon>Methanobacteria</taxon>
        <taxon>Methanobacteriales</taxon>
        <taxon>Methanothermaceae</taxon>
        <taxon>Methanothermus</taxon>
    </lineage>
</organism>